<dbReference type="InParanoid" id="A0A5F8ABE6"/>
<reference evidence="4" key="1">
    <citation type="journal article" date="2007" name="Science">
        <title>Evolutionary and biomedical insights from the rhesus macaque genome.</title>
        <authorList>
            <person name="Gibbs R.A."/>
            <person name="Rogers J."/>
            <person name="Katze M.G."/>
            <person name="Bumgarner R."/>
            <person name="Weinstock G.M."/>
            <person name="Mardis E.R."/>
            <person name="Remington K.A."/>
            <person name="Strausberg R.L."/>
            <person name="Venter J.C."/>
            <person name="Wilson R.K."/>
            <person name="Batzer M.A."/>
            <person name="Bustamante C.D."/>
            <person name="Eichler E.E."/>
            <person name="Hahn M.W."/>
            <person name="Hardison R.C."/>
            <person name="Makova K.D."/>
            <person name="Miller W."/>
            <person name="Milosavljevic A."/>
            <person name="Palermo R.E."/>
            <person name="Siepel A."/>
            <person name="Sikela J.M."/>
            <person name="Attaway T."/>
            <person name="Bell S."/>
            <person name="Bernard K.E."/>
            <person name="Buhay C.J."/>
            <person name="Chandrabose M.N."/>
            <person name="Dao M."/>
            <person name="Davis C."/>
            <person name="Delehaunty K.D."/>
            <person name="Ding Y."/>
            <person name="Dinh H.H."/>
            <person name="Dugan-Rocha S."/>
            <person name="Fulton L.A."/>
            <person name="Gabisi R.A."/>
            <person name="Garner T.T."/>
            <person name="Godfrey J."/>
            <person name="Hawes A.C."/>
            <person name="Hernandez J."/>
            <person name="Hines S."/>
            <person name="Holder M."/>
            <person name="Hume J."/>
            <person name="Jhangiani S.N."/>
            <person name="Joshi V."/>
            <person name="Khan Z.M."/>
            <person name="Kirkness E.F."/>
            <person name="Cree A."/>
            <person name="Fowler R.G."/>
            <person name="Lee S."/>
            <person name="Lewis L.R."/>
            <person name="Li Z."/>
            <person name="Liu Y.-S."/>
            <person name="Moore S.M."/>
            <person name="Muzny D."/>
            <person name="Nazareth L.V."/>
            <person name="Ngo D.N."/>
            <person name="Okwuonu G.O."/>
            <person name="Pai G."/>
            <person name="Parker D."/>
            <person name="Paul H.A."/>
            <person name="Pfannkoch C."/>
            <person name="Pohl C.S."/>
            <person name="Rogers Y.-H.C."/>
            <person name="Ruiz S.J."/>
            <person name="Sabo A."/>
            <person name="Santibanez J."/>
            <person name="Schneider B.W."/>
            <person name="Smith S.M."/>
            <person name="Sodergren E."/>
            <person name="Svatek A.F."/>
            <person name="Utterback T.R."/>
            <person name="Vattathil S."/>
            <person name="Warren W."/>
            <person name="White C.S."/>
            <person name="Chinwalla A.T."/>
            <person name="Feng Y."/>
            <person name="Halpern A.L."/>
            <person name="Hillier L.W."/>
            <person name="Huang X."/>
            <person name="Minx P."/>
            <person name="Nelson J.O."/>
            <person name="Pepin K.H."/>
            <person name="Qin X."/>
            <person name="Sutton G.G."/>
            <person name="Venter E."/>
            <person name="Walenz B.P."/>
            <person name="Wallis J.W."/>
            <person name="Worley K.C."/>
            <person name="Yang S.-P."/>
            <person name="Jones S.M."/>
            <person name="Marra M.A."/>
            <person name="Rocchi M."/>
            <person name="Schein J.E."/>
            <person name="Baertsch R."/>
            <person name="Clarke L."/>
            <person name="Csuros M."/>
            <person name="Glasscock J."/>
            <person name="Harris R.A."/>
            <person name="Havlak P."/>
            <person name="Jackson A.R."/>
            <person name="Jiang H."/>
            <person name="Liu Y."/>
            <person name="Messina D.N."/>
            <person name="Shen Y."/>
            <person name="Song H.X.-Z."/>
            <person name="Wylie T."/>
            <person name="Zhang L."/>
            <person name="Birney E."/>
            <person name="Han K."/>
            <person name="Konkel M.K."/>
            <person name="Lee J."/>
            <person name="Smit A.F.A."/>
            <person name="Ullmer B."/>
            <person name="Wang H."/>
            <person name="Xing J."/>
            <person name="Burhans R."/>
            <person name="Cheng Z."/>
            <person name="Karro J.E."/>
            <person name="Ma J."/>
            <person name="Raney B."/>
            <person name="She X."/>
            <person name="Cox M.J."/>
            <person name="Demuth J.P."/>
            <person name="Dumas L.J."/>
            <person name="Han S.-G."/>
            <person name="Hopkins J."/>
            <person name="Karimpour-Fard A."/>
            <person name="Kim Y.H."/>
            <person name="Pollack J.R."/>
            <person name="Vinar T."/>
            <person name="Addo-Quaye C."/>
            <person name="Degenhardt J."/>
            <person name="Denby A."/>
            <person name="Hubisz M.J."/>
            <person name="Indap A."/>
            <person name="Kosiol C."/>
            <person name="Lahn B.T."/>
            <person name="Lawson H.A."/>
            <person name="Marklein A."/>
            <person name="Nielsen R."/>
            <person name="Vallender E.J."/>
            <person name="Clark A.G."/>
            <person name="Ferguson B."/>
            <person name="Hernandez R.D."/>
            <person name="Hirani K."/>
            <person name="Kehrer-Sawatzki H."/>
            <person name="Kolb J."/>
            <person name="Patil S."/>
            <person name="Pu L.-L."/>
            <person name="Ren Y."/>
            <person name="Smith D.G."/>
            <person name="Wheeler D.A."/>
            <person name="Schenck I."/>
            <person name="Ball E.V."/>
            <person name="Chen R."/>
            <person name="Cooper D.N."/>
            <person name="Giardine B."/>
            <person name="Hsu F."/>
            <person name="Kent W.J."/>
            <person name="Lesk A."/>
            <person name="Nelson D.L."/>
            <person name="O'brien W.E."/>
            <person name="Pruefer K."/>
            <person name="Stenson P.D."/>
            <person name="Wallace J.C."/>
            <person name="Ke H."/>
            <person name="Liu X.-M."/>
            <person name="Wang P."/>
            <person name="Xiang A.P."/>
            <person name="Yang F."/>
            <person name="Barber G.P."/>
            <person name="Haussler D."/>
            <person name="Karolchik D."/>
            <person name="Kern A.D."/>
            <person name="Kuhn R.M."/>
            <person name="Smith K.E."/>
            <person name="Zwieg A.S."/>
        </authorList>
    </citation>
    <scope>NUCLEOTIDE SEQUENCE [LARGE SCALE GENOMIC DNA]</scope>
    <source>
        <strain evidence="4">17573</strain>
    </source>
</reference>
<evidence type="ECO:0000256" key="2">
    <source>
        <dbReference type="SAM" id="SignalP"/>
    </source>
</evidence>
<dbReference type="GeneTree" id="ENSGT01120000271815"/>
<feature type="region of interest" description="Disordered" evidence="1">
    <location>
        <begin position="82"/>
        <end position="104"/>
    </location>
</feature>
<reference evidence="3" key="4">
    <citation type="submission" date="2025-09" db="UniProtKB">
        <authorList>
            <consortium name="Ensembl"/>
        </authorList>
    </citation>
    <scope>IDENTIFICATION</scope>
    <source>
        <strain evidence="3">17573</strain>
    </source>
</reference>
<dbReference type="Proteomes" id="UP000006718">
    <property type="component" value="Chromosome 8"/>
</dbReference>
<feature type="signal peptide" evidence="2">
    <location>
        <begin position="1"/>
        <end position="15"/>
    </location>
</feature>
<dbReference type="OMA" id="IVEVWSH"/>
<evidence type="ECO:0000313" key="4">
    <source>
        <dbReference type="Proteomes" id="UP000006718"/>
    </source>
</evidence>
<organism evidence="3 4">
    <name type="scientific">Macaca mulatta</name>
    <name type="common">Rhesus macaque</name>
    <dbReference type="NCBI Taxonomy" id="9544"/>
    <lineage>
        <taxon>Eukaryota</taxon>
        <taxon>Metazoa</taxon>
        <taxon>Chordata</taxon>
        <taxon>Craniata</taxon>
        <taxon>Vertebrata</taxon>
        <taxon>Euteleostomi</taxon>
        <taxon>Mammalia</taxon>
        <taxon>Eutheria</taxon>
        <taxon>Euarchontoglires</taxon>
        <taxon>Primates</taxon>
        <taxon>Haplorrhini</taxon>
        <taxon>Catarrhini</taxon>
        <taxon>Cercopithecidae</taxon>
        <taxon>Cercopithecinae</taxon>
        <taxon>Macaca</taxon>
    </lineage>
</organism>
<evidence type="ECO:0000313" key="3">
    <source>
        <dbReference type="Ensembl" id="ENSMMUP00000075258.1"/>
    </source>
</evidence>
<proteinExistence type="predicted"/>
<name>A0A5F8ABE6_MACMU</name>
<keyword evidence="4" id="KW-1185">Reference proteome</keyword>
<protein>
    <recommendedName>
        <fullName evidence="5">Secreted protein</fullName>
    </recommendedName>
</protein>
<keyword evidence="2" id="KW-0732">Signal</keyword>
<dbReference type="PRINTS" id="PR02045">
    <property type="entry name" value="F138DOMAIN"/>
</dbReference>
<evidence type="ECO:0000256" key="1">
    <source>
        <dbReference type="SAM" id="MobiDB-lite"/>
    </source>
</evidence>
<dbReference type="Bgee" id="ENSMMUG00000051729">
    <property type="expression patterns" value="Expressed in hindlimb stylopod muscle"/>
</dbReference>
<dbReference type="PANTHER" id="PTHR12138:SF154">
    <property type="entry name" value="PROTEIN-SERINE_THREONINE PHOSPHATASE"/>
    <property type="match status" value="1"/>
</dbReference>
<reference evidence="3" key="2">
    <citation type="submission" date="2019-01" db="EMBL/GenBank/DDBJ databases">
        <authorList>
            <person name="Graves T."/>
            <person name="Eichler E.E."/>
            <person name="Wilson R.K."/>
        </authorList>
    </citation>
    <scope>NUCLEOTIDE SEQUENCE [LARGE SCALE GENOMIC DNA]</scope>
    <source>
        <strain evidence="3">17573</strain>
    </source>
</reference>
<evidence type="ECO:0008006" key="5">
    <source>
        <dbReference type="Google" id="ProtNLM"/>
    </source>
</evidence>
<feature type="chain" id="PRO_5023857449" description="Secreted protein" evidence="2">
    <location>
        <begin position="16"/>
        <end position="104"/>
    </location>
</feature>
<feature type="compositionally biased region" description="Polar residues" evidence="1">
    <location>
        <begin position="82"/>
        <end position="95"/>
    </location>
</feature>
<dbReference type="VEuPathDB" id="HostDB:ENSMMUG00000051729"/>
<reference evidence="3" key="3">
    <citation type="submission" date="2025-08" db="UniProtKB">
        <authorList>
            <consortium name="Ensembl"/>
        </authorList>
    </citation>
    <scope>IDENTIFICATION</scope>
    <source>
        <strain evidence="3">17573</strain>
    </source>
</reference>
<sequence>FFFFFFFFFLRQSLAPSPRLECSGTTTAHCSLSLLGSGNPPTSASQAAGTTIVYHHSWLIFVFIVEVWSHYVTQPSLKLLTSSNPHASASQSTEIKVSHCPRPL</sequence>
<dbReference type="Ensembl" id="ENSMMUT00000106607.1">
    <property type="protein sequence ID" value="ENSMMUP00000075258.1"/>
    <property type="gene ID" value="ENSMMUG00000051729.1"/>
</dbReference>
<dbReference type="PANTHER" id="PTHR12138">
    <property type="entry name" value="PRIMATE-EXPANDED PROTEIN FAMILY"/>
    <property type="match status" value="1"/>
</dbReference>
<dbReference type="AlphaFoldDB" id="A0A5F8ABE6"/>
<accession>A0A5F8ABE6</accession>